<sequence length="70" mass="7463">MVIQAAYGAQARAGLQTLLEHDASSMVISTGNSESIMRGVRRCPATRAPGEMLKRDCSQEADSDRTCGCC</sequence>
<dbReference type="HOGENOM" id="CLU_2757752_0_0_1"/>
<protein>
    <submittedName>
        <fullName evidence="1">Uncharacterized protein</fullName>
    </submittedName>
</protein>
<dbReference type="Proteomes" id="UP000016933">
    <property type="component" value="Unassembled WGS sequence"/>
</dbReference>
<organism evidence="1 2">
    <name type="scientific">Dothistroma septosporum (strain NZE10 / CBS 128990)</name>
    <name type="common">Red band needle blight fungus</name>
    <name type="synonym">Mycosphaerella pini</name>
    <dbReference type="NCBI Taxonomy" id="675120"/>
    <lineage>
        <taxon>Eukaryota</taxon>
        <taxon>Fungi</taxon>
        <taxon>Dikarya</taxon>
        <taxon>Ascomycota</taxon>
        <taxon>Pezizomycotina</taxon>
        <taxon>Dothideomycetes</taxon>
        <taxon>Dothideomycetidae</taxon>
        <taxon>Mycosphaerellales</taxon>
        <taxon>Mycosphaerellaceae</taxon>
        <taxon>Dothistroma</taxon>
    </lineage>
</organism>
<dbReference type="EMBL" id="KB446538">
    <property type="protein sequence ID" value="EME44880.1"/>
    <property type="molecule type" value="Genomic_DNA"/>
</dbReference>
<reference evidence="2" key="1">
    <citation type="journal article" date="2012" name="PLoS Genet.">
        <title>The genomes of the fungal plant pathogens Cladosporium fulvum and Dothistroma septosporum reveal adaptation to different hosts and lifestyles but also signatures of common ancestry.</title>
        <authorList>
            <person name="de Wit P.J.G.M."/>
            <person name="van der Burgt A."/>
            <person name="Oekmen B."/>
            <person name="Stergiopoulos I."/>
            <person name="Abd-Elsalam K.A."/>
            <person name="Aerts A.L."/>
            <person name="Bahkali A.H."/>
            <person name="Beenen H.G."/>
            <person name="Chettri P."/>
            <person name="Cox M.P."/>
            <person name="Datema E."/>
            <person name="de Vries R.P."/>
            <person name="Dhillon B."/>
            <person name="Ganley A.R."/>
            <person name="Griffiths S.A."/>
            <person name="Guo Y."/>
            <person name="Hamelin R.C."/>
            <person name="Henrissat B."/>
            <person name="Kabir M.S."/>
            <person name="Jashni M.K."/>
            <person name="Kema G."/>
            <person name="Klaubauf S."/>
            <person name="Lapidus A."/>
            <person name="Levasseur A."/>
            <person name="Lindquist E."/>
            <person name="Mehrabi R."/>
            <person name="Ohm R.A."/>
            <person name="Owen T.J."/>
            <person name="Salamov A."/>
            <person name="Schwelm A."/>
            <person name="Schijlen E."/>
            <person name="Sun H."/>
            <person name="van den Burg H.A."/>
            <person name="van Ham R.C.H.J."/>
            <person name="Zhang S."/>
            <person name="Goodwin S.B."/>
            <person name="Grigoriev I.V."/>
            <person name="Collemare J."/>
            <person name="Bradshaw R.E."/>
        </authorList>
    </citation>
    <scope>NUCLEOTIDE SEQUENCE [LARGE SCALE GENOMIC DNA]</scope>
    <source>
        <strain evidence="2">NZE10 / CBS 128990</strain>
    </source>
</reference>
<reference evidence="1 2" key="2">
    <citation type="journal article" date="2012" name="PLoS Pathog.">
        <title>Diverse lifestyles and strategies of plant pathogenesis encoded in the genomes of eighteen Dothideomycetes fungi.</title>
        <authorList>
            <person name="Ohm R.A."/>
            <person name="Feau N."/>
            <person name="Henrissat B."/>
            <person name="Schoch C.L."/>
            <person name="Horwitz B.A."/>
            <person name="Barry K.W."/>
            <person name="Condon B.J."/>
            <person name="Copeland A.C."/>
            <person name="Dhillon B."/>
            <person name="Glaser F."/>
            <person name="Hesse C.N."/>
            <person name="Kosti I."/>
            <person name="LaButti K."/>
            <person name="Lindquist E.A."/>
            <person name="Lucas S."/>
            <person name="Salamov A.A."/>
            <person name="Bradshaw R.E."/>
            <person name="Ciuffetti L."/>
            <person name="Hamelin R.C."/>
            <person name="Kema G.H.J."/>
            <person name="Lawrence C."/>
            <person name="Scott J.A."/>
            <person name="Spatafora J.W."/>
            <person name="Turgeon B.G."/>
            <person name="de Wit P.J.G.M."/>
            <person name="Zhong S."/>
            <person name="Goodwin S.B."/>
            <person name="Grigoriev I.V."/>
        </authorList>
    </citation>
    <scope>NUCLEOTIDE SEQUENCE [LARGE SCALE GENOMIC DNA]</scope>
    <source>
        <strain evidence="2">NZE10 / CBS 128990</strain>
    </source>
</reference>
<evidence type="ECO:0000313" key="1">
    <source>
        <dbReference type="EMBL" id="EME44880.1"/>
    </source>
</evidence>
<proteinExistence type="predicted"/>
<keyword evidence="2" id="KW-1185">Reference proteome</keyword>
<evidence type="ECO:0000313" key="2">
    <source>
        <dbReference type="Proteomes" id="UP000016933"/>
    </source>
</evidence>
<gene>
    <name evidence="1" type="ORF">DOTSEDRAFT_70807</name>
</gene>
<dbReference type="AlphaFoldDB" id="N1PR88"/>
<accession>N1PR88</accession>
<name>N1PR88_DOTSN</name>